<evidence type="ECO:0000313" key="2">
    <source>
        <dbReference type="EMBL" id="AIC15443.1"/>
    </source>
</evidence>
<dbReference type="OrthoDB" id="12203at2157"/>
<keyword evidence="1" id="KW-0472">Membrane</keyword>
<dbReference type="EMBL" id="CP007536">
    <property type="protein sequence ID" value="AIC15443.1"/>
    <property type="molecule type" value="Genomic_DNA"/>
</dbReference>
<keyword evidence="3" id="KW-1185">Reference proteome</keyword>
<evidence type="ECO:0008006" key="4">
    <source>
        <dbReference type="Google" id="ProtNLM"/>
    </source>
</evidence>
<sequence length="240" mass="26119">MPHARRIIDIIFIALVLVAISITAIVVARIVTDAFKPATLESNSSVEEGANAKLTITDPDANFQDQSENPAMPQSQTNTGDFALILTDAEQAGGPLDHPAATALYEYAPFTLPITWGAVAGTVIWRGRVRSQWSKQGYDYDTFKLITKMRGSPTRQKLLEAVKNEQKNKLQLANELGVDWKTIDNHVGMLLEARLIEEKDVVGTARYYAITESGARVLTLLASSELGNSSSSKADGGDKK</sequence>
<keyword evidence="1" id="KW-1133">Transmembrane helix</keyword>
<name>A0A060HIU8_9ARCH</name>
<dbReference type="RefSeq" id="WP_075054446.1">
    <property type="nucleotide sequence ID" value="NZ_CP007536.1"/>
</dbReference>
<evidence type="ECO:0000313" key="3">
    <source>
        <dbReference type="Proteomes" id="UP000027093"/>
    </source>
</evidence>
<feature type="transmembrane region" description="Helical" evidence="1">
    <location>
        <begin position="7"/>
        <end position="31"/>
    </location>
</feature>
<dbReference type="SUPFAM" id="SSF46785">
    <property type="entry name" value="Winged helix' DNA-binding domain"/>
    <property type="match status" value="1"/>
</dbReference>
<reference evidence="2 3" key="1">
    <citation type="journal article" date="2014" name="Int. J. Syst. Evol. Microbiol.">
        <title>Nitrososphaera viennensis gen. nov., sp. nov., an aerobic and mesophilic, ammonia-oxidizing archaeon from soil and a member of the archaeal phylum Thaumarchaeota.</title>
        <authorList>
            <person name="Stieglmeier M."/>
            <person name="Klingl A."/>
            <person name="Alves R.J."/>
            <person name="Rittmann S.K."/>
            <person name="Melcher M."/>
            <person name="Leisch N."/>
            <person name="Schleper C."/>
        </authorList>
    </citation>
    <scope>NUCLEOTIDE SEQUENCE [LARGE SCALE GENOMIC DNA]</scope>
    <source>
        <strain evidence="2">EN76</strain>
    </source>
</reference>
<accession>A0A060HIU8</accession>
<dbReference type="HOGENOM" id="CLU_1154380_0_0_2"/>
<protein>
    <recommendedName>
        <fullName evidence="4">HTH arsR-type domain-containing protein</fullName>
    </recommendedName>
</protein>
<feature type="transmembrane region" description="Helical" evidence="1">
    <location>
        <begin position="107"/>
        <end position="125"/>
    </location>
</feature>
<dbReference type="InterPro" id="IPR036390">
    <property type="entry name" value="WH_DNA-bd_sf"/>
</dbReference>
<dbReference type="Proteomes" id="UP000027093">
    <property type="component" value="Chromosome"/>
</dbReference>
<gene>
    <name evidence="2" type="ORF">NVIE_012100</name>
</gene>
<organism evidence="2 3">
    <name type="scientific">Nitrososphaera viennensis EN76</name>
    <dbReference type="NCBI Taxonomy" id="926571"/>
    <lineage>
        <taxon>Archaea</taxon>
        <taxon>Nitrososphaerota</taxon>
        <taxon>Nitrososphaeria</taxon>
        <taxon>Nitrososphaerales</taxon>
        <taxon>Nitrososphaeraceae</taxon>
        <taxon>Nitrososphaera</taxon>
    </lineage>
</organism>
<dbReference type="Gene3D" id="1.10.10.10">
    <property type="entry name" value="Winged helix-like DNA-binding domain superfamily/Winged helix DNA-binding domain"/>
    <property type="match status" value="1"/>
</dbReference>
<dbReference type="InterPro" id="IPR036388">
    <property type="entry name" value="WH-like_DNA-bd_sf"/>
</dbReference>
<dbReference type="GeneID" id="74946469"/>
<evidence type="ECO:0000256" key="1">
    <source>
        <dbReference type="SAM" id="Phobius"/>
    </source>
</evidence>
<dbReference type="KEGG" id="nvn:NVIE_012100"/>
<keyword evidence="1" id="KW-0812">Transmembrane</keyword>
<proteinExistence type="predicted"/>
<dbReference type="CDD" id="cd00090">
    <property type="entry name" value="HTH_ARSR"/>
    <property type="match status" value="1"/>
</dbReference>
<dbReference type="AlphaFoldDB" id="A0A060HIU8"/>
<dbReference type="InterPro" id="IPR011991">
    <property type="entry name" value="ArsR-like_HTH"/>
</dbReference>
<dbReference type="STRING" id="926571.NVIE_012100"/>